<reference evidence="1 2" key="1">
    <citation type="submission" date="2019-01" db="EMBL/GenBank/DDBJ databases">
        <title>Weissella sp. nov., a novel lactic acid bacterium isolated from animal feces.</title>
        <authorList>
            <person name="Wang L.-T."/>
        </authorList>
    </citation>
    <scope>NUCLEOTIDE SEQUENCE [LARGE SCALE GENOMIC DNA]</scope>
    <source>
        <strain evidence="1 2">8H-2</strain>
    </source>
</reference>
<dbReference type="OrthoDB" id="9790031at2"/>
<dbReference type="NCBIfam" id="TIGR00099">
    <property type="entry name" value="Cof-subfamily"/>
    <property type="match status" value="1"/>
</dbReference>
<dbReference type="InterPro" id="IPR036412">
    <property type="entry name" value="HAD-like_sf"/>
</dbReference>
<dbReference type="GO" id="GO:0016791">
    <property type="term" value="F:phosphatase activity"/>
    <property type="evidence" value="ECO:0007669"/>
    <property type="project" value="TreeGrafter"/>
</dbReference>
<evidence type="ECO:0000313" key="1">
    <source>
        <dbReference type="EMBL" id="TYC50066.1"/>
    </source>
</evidence>
<dbReference type="Gene3D" id="3.30.1240.10">
    <property type="match status" value="1"/>
</dbReference>
<proteinExistence type="predicted"/>
<dbReference type="Proteomes" id="UP000371977">
    <property type="component" value="Unassembled WGS sequence"/>
</dbReference>
<sequence>MAYKILVSDLDETLLNDDGTVNEKNVNAIKVASAQGFKFVPNTGRSYLSVQPLLKELGLYNKADQFVISYNGAAIIENENNQVFLSRAMDFKLANQIFKAGLVDETVDAHIYTIDQLYIYNLSASDEKYMAERAVPFEVIDNAEIDFLMNKPIMKVIFESPNSATREKIKLAVIEAVGETAVEATFSSQRYVEFNQAGVDKGAAALLLGEKLGIKAEEIIAVGDNNNDIAMIRAAGLGISVANGIETVQEAADVVTKRTNNEGAIAEIIERYVLEGN</sequence>
<dbReference type="Pfam" id="PF08282">
    <property type="entry name" value="Hydrolase_3"/>
    <property type="match status" value="1"/>
</dbReference>
<dbReference type="AlphaFoldDB" id="A0A6C2C8X7"/>
<dbReference type="RefSeq" id="WP_148622147.1">
    <property type="nucleotide sequence ID" value="NZ_SDGZ01000010.1"/>
</dbReference>
<dbReference type="SUPFAM" id="SSF56784">
    <property type="entry name" value="HAD-like"/>
    <property type="match status" value="1"/>
</dbReference>
<protein>
    <submittedName>
        <fullName evidence="1">HAD family phosphatase</fullName>
    </submittedName>
</protein>
<dbReference type="Gene3D" id="3.40.50.1000">
    <property type="entry name" value="HAD superfamily/HAD-like"/>
    <property type="match status" value="1"/>
</dbReference>
<name>A0A6C2C8X7_9LACO</name>
<dbReference type="InterPro" id="IPR006379">
    <property type="entry name" value="HAD-SF_hydro_IIB"/>
</dbReference>
<dbReference type="PANTHER" id="PTHR10000:SF8">
    <property type="entry name" value="HAD SUPERFAMILY HYDROLASE-LIKE, TYPE 3"/>
    <property type="match status" value="1"/>
</dbReference>
<dbReference type="GO" id="GO:0000287">
    <property type="term" value="F:magnesium ion binding"/>
    <property type="evidence" value="ECO:0007669"/>
    <property type="project" value="TreeGrafter"/>
</dbReference>
<comment type="caution">
    <text evidence="1">The sequence shown here is derived from an EMBL/GenBank/DDBJ whole genome shotgun (WGS) entry which is preliminary data.</text>
</comment>
<evidence type="ECO:0000313" key="2">
    <source>
        <dbReference type="Proteomes" id="UP000371977"/>
    </source>
</evidence>
<dbReference type="InterPro" id="IPR000150">
    <property type="entry name" value="Cof"/>
</dbReference>
<keyword evidence="2" id="KW-1185">Reference proteome</keyword>
<organism evidence="1 2">
    <name type="scientific">Weissella muntiaci</name>
    <dbReference type="NCBI Taxonomy" id="2508881"/>
    <lineage>
        <taxon>Bacteria</taxon>
        <taxon>Bacillati</taxon>
        <taxon>Bacillota</taxon>
        <taxon>Bacilli</taxon>
        <taxon>Lactobacillales</taxon>
        <taxon>Lactobacillaceae</taxon>
        <taxon>Weissella</taxon>
    </lineage>
</organism>
<gene>
    <name evidence="1" type="ORF">ESZ50_03160</name>
</gene>
<dbReference type="NCBIfam" id="TIGR01484">
    <property type="entry name" value="HAD-SF-IIB"/>
    <property type="match status" value="1"/>
</dbReference>
<dbReference type="SFLD" id="SFLDS00003">
    <property type="entry name" value="Haloacid_Dehalogenase"/>
    <property type="match status" value="1"/>
</dbReference>
<dbReference type="CDD" id="cd07516">
    <property type="entry name" value="HAD_Pase"/>
    <property type="match status" value="1"/>
</dbReference>
<accession>A0A6C2C8X7</accession>
<dbReference type="PANTHER" id="PTHR10000">
    <property type="entry name" value="PHOSPHOSERINE PHOSPHATASE"/>
    <property type="match status" value="1"/>
</dbReference>
<dbReference type="InterPro" id="IPR023214">
    <property type="entry name" value="HAD_sf"/>
</dbReference>
<dbReference type="GO" id="GO:0005829">
    <property type="term" value="C:cytosol"/>
    <property type="evidence" value="ECO:0007669"/>
    <property type="project" value="TreeGrafter"/>
</dbReference>
<dbReference type="SFLD" id="SFLDG01140">
    <property type="entry name" value="C2.B:_Phosphomannomutase_and_P"/>
    <property type="match status" value="1"/>
</dbReference>
<dbReference type="EMBL" id="SDGZ01000010">
    <property type="protein sequence ID" value="TYC50066.1"/>
    <property type="molecule type" value="Genomic_DNA"/>
</dbReference>